<evidence type="ECO:0000313" key="2">
    <source>
        <dbReference type="EMBL" id="CAA9408967.1"/>
    </source>
</evidence>
<feature type="non-terminal residue" evidence="2">
    <location>
        <position position="1"/>
    </location>
</feature>
<reference evidence="2" key="1">
    <citation type="submission" date="2020-02" db="EMBL/GenBank/DDBJ databases">
        <authorList>
            <person name="Meier V. D."/>
        </authorList>
    </citation>
    <scope>NUCLEOTIDE SEQUENCE</scope>
    <source>
        <strain evidence="2">AVDCRST_MAG03</strain>
    </source>
</reference>
<sequence>GATSGSADEPGRLDSLPDPSR</sequence>
<dbReference type="EMBL" id="CADCUT010000109">
    <property type="protein sequence ID" value="CAA9408967.1"/>
    <property type="molecule type" value="Genomic_DNA"/>
</dbReference>
<feature type="region of interest" description="Disordered" evidence="1">
    <location>
        <begin position="1"/>
        <end position="21"/>
    </location>
</feature>
<dbReference type="AlphaFoldDB" id="A0A6J4PEV8"/>
<proteinExistence type="predicted"/>
<protein>
    <submittedName>
        <fullName evidence="2">Uncharacterized protein</fullName>
    </submittedName>
</protein>
<gene>
    <name evidence="2" type="ORF">AVDCRST_MAG03-1737</name>
</gene>
<accession>A0A6J4PEV8</accession>
<feature type="non-terminal residue" evidence="2">
    <location>
        <position position="21"/>
    </location>
</feature>
<evidence type="ECO:0000256" key="1">
    <source>
        <dbReference type="SAM" id="MobiDB-lite"/>
    </source>
</evidence>
<name>A0A6J4PEV8_9ACTN</name>
<organism evidence="2">
    <name type="scientific">uncultured Rubrobacteraceae bacterium</name>
    <dbReference type="NCBI Taxonomy" id="349277"/>
    <lineage>
        <taxon>Bacteria</taxon>
        <taxon>Bacillati</taxon>
        <taxon>Actinomycetota</taxon>
        <taxon>Rubrobacteria</taxon>
        <taxon>Rubrobacterales</taxon>
        <taxon>Rubrobacteraceae</taxon>
        <taxon>environmental samples</taxon>
    </lineage>
</organism>